<dbReference type="PANTHER" id="PTHR36837">
    <property type="entry name" value="POLY(3-HYDROXYALKANOATE) POLYMERASE SUBUNIT PHAC"/>
    <property type="match status" value="1"/>
</dbReference>
<dbReference type="InterPro" id="IPR051321">
    <property type="entry name" value="PHA/PHB_synthase"/>
</dbReference>
<keyword evidence="1" id="KW-0808">Transferase</keyword>
<keyword evidence="2" id="KW-1185">Reference proteome</keyword>
<dbReference type="InterPro" id="IPR029058">
    <property type="entry name" value="AB_hydrolase_fold"/>
</dbReference>
<organism evidence="1 2">
    <name type="scientific">Actinomadura macrotermitis</name>
    <dbReference type="NCBI Taxonomy" id="2585200"/>
    <lineage>
        <taxon>Bacteria</taxon>
        <taxon>Bacillati</taxon>
        <taxon>Actinomycetota</taxon>
        <taxon>Actinomycetes</taxon>
        <taxon>Streptosporangiales</taxon>
        <taxon>Thermomonosporaceae</taxon>
        <taxon>Actinomadura</taxon>
    </lineage>
</organism>
<evidence type="ECO:0000313" key="2">
    <source>
        <dbReference type="Proteomes" id="UP000487268"/>
    </source>
</evidence>
<accession>A0A7K0C535</accession>
<keyword evidence="1" id="KW-0012">Acyltransferase</keyword>
<dbReference type="Gene3D" id="3.40.50.1820">
    <property type="entry name" value="alpha/beta hydrolase"/>
    <property type="match status" value="1"/>
</dbReference>
<sequence>MNAMQELDRLRPIFRPIDPQMEMDNNEMIPSPRSLRTAASHLAHKMLYGHLADLRPMPTEMIDDGPKRSVYRYRPPEGVVPAGPPVLFVPPLAAPARCYDLRRGCSLAEHTVNAGRLSYLLDYGPIGYADRELGFEEWVGEVLPGAIRTVSADAGGQPVQLVGWCLGGIFALLTAAADPDLPIASVAAIATPIDTAAVRLAAPLRPIARLTGGIEAGVVGALFGGLPQPLVKRSYQLIGIDKYLLRPYKMLTNLDNREFLEQIEAIDHFTDSMLAYPGRTAEQIYRGLFKDNALAGEGLAVGGRRIRLQDVRVPVLAIAGRGDGIAPVAAVRPLRALLTGAPQVRFEVAAGGHLGVLTGRSAMRTTWVHLDRWLDEGTVRHGIRPQRREALASV</sequence>
<dbReference type="GO" id="GO:0016746">
    <property type="term" value="F:acyltransferase activity"/>
    <property type="evidence" value="ECO:0007669"/>
    <property type="project" value="UniProtKB-KW"/>
</dbReference>
<proteinExistence type="predicted"/>
<dbReference type="Proteomes" id="UP000487268">
    <property type="component" value="Unassembled WGS sequence"/>
</dbReference>
<dbReference type="PANTHER" id="PTHR36837:SF2">
    <property type="entry name" value="POLY(3-HYDROXYALKANOATE) POLYMERASE SUBUNIT PHAC"/>
    <property type="match status" value="1"/>
</dbReference>
<dbReference type="SUPFAM" id="SSF53474">
    <property type="entry name" value="alpha/beta-Hydrolases"/>
    <property type="match status" value="1"/>
</dbReference>
<comment type="caution">
    <text evidence="1">The sequence shown here is derived from an EMBL/GenBank/DDBJ whole genome shotgun (WGS) entry which is preliminary data.</text>
</comment>
<dbReference type="EMBL" id="WEGH01000004">
    <property type="protein sequence ID" value="MQY08232.1"/>
    <property type="molecule type" value="Genomic_DNA"/>
</dbReference>
<reference evidence="1 2" key="1">
    <citation type="submission" date="2019-10" db="EMBL/GenBank/DDBJ databases">
        <title>Actinomadura rubteroloni sp. nov. and Actinomadura macrotermitis sp. nov., isolated from the gut of fungus growing-termite Macrotermes natalensis.</title>
        <authorList>
            <person name="Benndorf R."/>
            <person name="Martin K."/>
            <person name="Kuefner M."/>
            <person name="De Beer W."/>
            <person name="Kaster A.-K."/>
            <person name="Vollmers J."/>
            <person name="Poulsen M."/>
            <person name="Beemelmanns C."/>
        </authorList>
    </citation>
    <scope>NUCLEOTIDE SEQUENCE [LARGE SCALE GENOMIC DNA]</scope>
    <source>
        <strain evidence="1 2">RB68</strain>
    </source>
</reference>
<gene>
    <name evidence="1" type="primary">phaC</name>
    <name evidence="1" type="ORF">ACRB68_63380</name>
</gene>
<dbReference type="EC" id="2.3.1.-" evidence="1"/>
<protein>
    <submittedName>
        <fullName evidence="1">Poly(3-hydroxyalkanoate) polymerase subunit PhaC</fullName>
        <ecNumber evidence="1">2.3.1.-</ecNumber>
    </submittedName>
</protein>
<name>A0A7K0C535_9ACTN</name>
<dbReference type="AlphaFoldDB" id="A0A7K0C535"/>
<evidence type="ECO:0000313" key="1">
    <source>
        <dbReference type="EMBL" id="MQY08232.1"/>
    </source>
</evidence>